<accession>A0A951UGW7</accession>
<dbReference type="EMBL" id="JAHHHN010000004">
    <property type="protein sequence ID" value="MBW4561485.1"/>
    <property type="molecule type" value="Genomic_DNA"/>
</dbReference>
<evidence type="ECO:0000313" key="2">
    <source>
        <dbReference type="Proteomes" id="UP000715781"/>
    </source>
</evidence>
<organism evidence="1 2">
    <name type="scientific">Mojavia pulchra JT2-VF2</name>
    <dbReference type="NCBI Taxonomy" id="287848"/>
    <lineage>
        <taxon>Bacteria</taxon>
        <taxon>Bacillati</taxon>
        <taxon>Cyanobacteriota</taxon>
        <taxon>Cyanophyceae</taxon>
        <taxon>Nostocales</taxon>
        <taxon>Nostocaceae</taxon>
    </lineage>
</organism>
<dbReference type="Proteomes" id="UP000715781">
    <property type="component" value="Unassembled WGS sequence"/>
</dbReference>
<reference evidence="1" key="1">
    <citation type="submission" date="2021-05" db="EMBL/GenBank/DDBJ databases">
        <authorList>
            <person name="Pietrasiak N."/>
            <person name="Ward R."/>
            <person name="Stajich J.E."/>
            <person name="Kurbessoian T."/>
        </authorList>
    </citation>
    <scope>NUCLEOTIDE SEQUENCE</scope>
    <source>
        <strain evidence="1">JT2-VF2</strain>
    </source>
</reference>
<evidence type="ECO:0000313" key="1">
    <source>
        <dbReference type="EMBL" id="MBW4561485.1"/>
    </source>
</evidence>
<sequence length="59" mass="6418">MGIKSNTVRSPLVVSGNLKTYAGIESDRIIKYKCAKSLVLLDYAPAFLQVRAILPLSPP</sequence>
<protein>
    <submittedName>
        <fullName evidence="1">Uncharacterized protein</fullName>
    </submittedName>
</protein>
<comment type="caution">
    <text evidence="1">The sequence shown here is derived from an EMBL/GenBank/DDBJ whole genome shotgun (WGS) entry which is preliminary data.</text>
</comment>
<name>A0A951UGW7_9NOST</name>
<dbReference type="AlphaFoldDB" id="A0A951UGW7"/>
<reference evidence="1" key="2">
    <citation type="journal article" date="2022" name="Microbiol. Resour. Announc.">
        <title>Metagenome Sequencing to Explore Phylogenomics of Terrestrial Cyanobacteria.</title>
        <authorList>
            <person name="Ward R.D."/>
            <person name="Stajich J.E."/>
            <person name="Johansen J.R."/>
            <person name="Huntemann M."/>
            <person name="Clum A."/>
            <person name="Foster B."/>
            <person name="Foster B."/>
            <person name="Roux S."/>
            <person name="Palaniappan K."/>
            <person name="Varghese N."/>
            <person name="Mukherjee S."/>
            <person name="Reddy T.B.K."/>
            <person name="Daum C."/>
            <person name="Copeland A."/>
            <person name="Chen I.A."/>
            <person name="Ivanova N.N."/>
            <person name="Kyrpides N.C."/>
            <person name="Shapiro N."/>
            <person name="Eloe-Fadrosh E.A."/>
            <person name="Pietrasiak N."/>
        </authorList>
    </citation>
    <scope>NUCLEOTIDE SEQUENCE</scope>
    <source>
        <strain evidence="1">JT2-VF2</strain>
    </source>
</reference>
<gene>
    <name evidence="1" type="ORF">KME32_10085</name>
</gene>
<proteinExistence type="predicted"/>